<dbReference type="Gene3D" id="3.30.200.20">
    <property type="entry name" value="Phosphorylase Kinase, domain 1"/>
    <property type="match status" value="1"/>
</dbReference>
<dbReference type="InterPro" id="IPR016024">
    <property type="entry name" value="ARM-type_fold"/>
</dbReference>
<comment type="similarity">
    <text evidence="1">Belongs to the Mo25 family.</text>
</comment>
<sequence>MGDLVSASPKTSACQSSGPTLSPGDARREAIVLETRIHHEAQSAEDYDRMCEEKIATFKPPALEFPTTEDEEHVPTPSGMDIGRYKNAIYYREGLFSTIYKAPALQAADYFPADTQTTKRLVALKVTTPSVMEPPHDSKREARILALSASENVIPLLETFREAGSHFVLVSPFMPCDFAHLLEGRRLSQSQIKKTLKDLFSALAFIHTRGIIHRDVKPSNILLKSPDGPAYLADFGISWAPDVPGSEPTGEKITDVGTTCYRPPELLFGNKAYGCSLDLWAAGCTVAEALVPESPTLFDSGELGSDLALIQSMFSKLGTPNLTVWPEAATLPDWGKVQFHEYPPQAWSALLPGVSDTGRDLASKLVKYESEARISAAQTPRRRCCALLCSLALPRVPTKHLHVVHASIAPARHRRHPSVSPTISAQASRLHPPLPTTHANNMAFLFRNKQKSHPELVKSTKELALRLSEDSKPNLKVEDELARDLQQMKIRLQGTPEVEVNQESVFQLLSFIIQEDLLFHLANNIHRLPFESRKDAQVIFSTAFRYKPAGASDPQVLHHIIQYRPEIIISLCKGYDRRESAMPCGGVLREALKYDTIAALLLYDEPTPDGKIRDLAAVNPDIPSTGEGVFWRFFDWIDKGAFEVSADAFNTFRDILTKHKQLVAAFLQTNFEMFFAKYNSMLIQSESYVTKRQSIKLLGEILLDRANYNVMTQYVDSGEHLKIIMKLLRDDRRMINYEGFHVFKVFVANPNKSVAVQRILISNREKLLRFLPSFLEDRTEDEQFIDEKSFLIRQIEQLPPVPTPPPAAA</sequence>
<dbReference type="SUPFAM" id="SSF48371">
    <property type="entry name" value="ARM repeat"/>
    <property type="match status" value="1"/>
</dbReference>
<feature type="compositionally biased region" description="Polar residues" evidence="2">
    <location>
        <begin position="8"/>
        <end position="20"/>
    </location>
</feature>
<dbReference type="InterPro" id="IPR013878">
    <property type="entry name" value="Mo25"/>
</dbReference>
<dbReference type="Pfam" id="PF00069">
    <property type="entry name" value="Pkinase"/>
    <property type="match status" value="1"/>
</dbReference>
<dbReference type="GO" id="GO:0035556">
    <property type="term" value="P:intracellular signal transduction"/>
    <property type="evidence" value="ECO:0007669"/>
    <property type="project" value="TreeGrafter"/>
</dbReference>
<dbReference type="AlphaFoldDB" id="A0A6G1JCZ0"/>
<reference evidence="4" key="1">
    <citation type="journal article" date="2020" name="Stud. Mycol.">
        <title>101 Dothideomycetes genomes: a test case for predicting lifestyles and emergence of pathogens.</title>
        <authorList>
            <person name="Haridas S."/>
            <person name="Albert R."/>
            <person name="Binder M."/>
            <person name="Bloem J."/>
            <person name="Labutti K."/>
            <person name="Salamov A."/>
            <person name="Andreopoulos B."/>
            <person name="Baker S."/>
            <person name="Barry K."/>
            <person name="Bills G."/>
            <person name="Bluhm B."/>
            <person name="Cannon C."/>
            <person name="Castanera R."/>
            <person name="Culley D."/>
            <person name="Daum C."/>
            <person name="Ezra D."/>
            <person name="Gonzalez J."/>
            <person name="Henrissat B."/>
            <person name="Kuo A."/>
            <person name="Liang C."/>
            <person name="Lipzen A."/>
            <person name="Lutzoni F."/>
            <person name="Magnuson J."/>
            <person name="Mondo S."/>
            <person name="Nolan M."/>
            <person name="Ohm R."/>
            <person name="Pangilinan J."/>
            <person name="Park H.-J."/>
            <person name="Ramirez L."/>
            <person name="Alfaro M."/>
            <person name="Sun H."/>
            <person name="Tritt A."/>
            <person name="Yoshinaga Y."/>
            <person name="Zwiers L.-H."/>
            <person name="Turgeon B."/>
            <person name="Goodwin S."/>
            <person name="Spatafora J."/>
            <person name="Crous P."/>
            <person name="Grigoriev I."/>
        </authorList>
    </citation>
    <scope>NUCLEOTIDE SEQUENCE</scope>
    <source>
        <strain evidence="4">CBS 122367</strain>
    </source>
</reference>
<dbReference type="InterPro" id="IPR011009">
    <property type="entry name" value="Kinase-like_dom_sf"/>
</dbReference>
<proteinExistence type="inferred from homology"/>
<dbReference type="GO" id="GO:0004672">
    <property type="term" value="F:protein kinase activity"/>
    <property type="evidence" value="ECO:0007669"/>
    <property type="project" value="InterPro"/>
</dbReference>
<dbReference type="Gene3D" id="1.25.10.10">
    <property type="entry name" value="Leucine-rich Repeat Variant"/>
    <property type="match status" value="1"/>
</dbReference>
<dbReference type="SUPFAM" id="SSF56112">
    <property type="entry name" value="Protein kinase-like (PK-like)"/>
    <property type="match status" value="1"/>
</dbReference>
<dbReference type="FunFam" id="1.25.10.10:FF:000257">
    <property type="entry name" value="Conidiophore development protein hymA"/>
    <property type="match status" value="1"/>
</dbReference>
<evidence type="ECO:0000313" key="5">
    <source>
        <dbReference type="Proteomes" id="UP000799291"/>
    </source>
</evidence>
<evidence type="ECO:0000256" key="2">
    <source>
        <dbReference type="SAM" id="MobiDB-lite"/>
    </source>
</evidence>
<evidence type="ECO:0000256" key="1">
    <source>
        <dbReference type="ARBA" id="ARBA00011012"/>
    </source>
</evidence>
<keyword evidence="5" id="KW-1185">Reference proteome</keyword>
<dbReference type="GO" id="GO:0043539">
    <property type="term" value="F:protein serine/threonine kinase activator activity"/>
    <property type="evidence" value="ECO:0007669"/>
    <property type="project" value="TreeGrafter"/>
</dbReference>
<dbReference type="GO" id="GO:0005524">
    <property type="term" value="F:ATP binding"/>
    <property type="evidence" value="ECO:0007669"/>
    <property type="project" value="InterPro"/>
</dbReference>
<evidence type="ECO:0000259" key="3">
    <source>
        <dbReference type="PROSITE" id="PS50011"/>
    </source>
</evidence>
<dbReference type="InterPro" id="IPR008271">
    <property type="entry name" value="Ser/Thr_kinase_AS"/>
</dbReference>
<dbReference type="OrthoDB" id="609103at2759"/>
<dbReference type="PANTHER" id="PTHR10182">
    <property type="entry name" value="CALCIUM-BINDING PROTEIN 39-RELATED"/>
    <property type="match status" value="1"/>
</dbReference>
<dbReference type="PROSITE" id="PS00108">
    <property type="entry name" value="PROTEIN_KINASE_ST"/>
    <property type="match status" value="1"/>
</dbReference>
<feature type="domain" description="Protein kinase" evidence="3">
    <location>
        <begin position="85"/>
        <end position="388"/>
    </location>
</feature>
<name>A0A6G1JCZ0_9PLEO</name>
<evidence type="ECO:0000313" key="4">
    <source>
        <dbReference type="EMBL" id="KAF2687999.1"/>
    </source>
</evidence>
<dbReference type="PANTHER" id="PTHR10182:SF3">
    <property type="entry name" value="PROTEIN MO25"/>
    <property type="match status" value="1"/>
</dbReference>
<dbReference type="GO" id="GO:0005737">
    <property type="term" value="C:cytoplasm"/>
    <property type="evidence" value="ECO:0007669"/>
    <property type="project" value="UniProtKB-ARBA"/>
</dbReference>
<dbReference type="InterPro" id="IPR000719">
    <property type="entry name" value="Prot_kinase_dom"/>
</dbReference>
<dbReference type="PROSITE" id="PS50011">
    <property type="entry name" value="PROTEIN_KINASE_DOM"/>
    <property type="match status" value="1"/>
</dbReference>
<organism evidence="4 5">
    <name type="scientific">Lentithecium fluviatile CBS 122367</name>
    <dbReference type="NCBI Taxonomy" id="1168545"/>
    <lineage>
        <taxon>Eukaryota</taxon>
        <taxon>Fungi</taxon>
        <taxon>Dikarya</taxon>
        <taxon>Ascomycota</taxon>
        <taxon>Pezizomycotina</taxon>
        <taxon>Dothideomycetes</taxon>
        <taxon>Pleosporomycetidae</taxon>
        <taxon>Pleosporales</taxon>
        <taxon>Massarineae</taxon>
        <taxon>Lentitheciaceae</taxon>
        <taxon>Lentithecium</taxon>
    </lineage>
</organism>
<dbReference type="Pfam" id="PF08569">
    <property type="entry name" value="Mo25"/>
    <property type="match status" value="1"/>
</dbReference>
<dbReference type="InterPro" id="IPR011989">
    <property type="entry name" value="ARM-like"/>
</dbReference>
<dbReference type="Gene3D" id="1.10.510.10">
    <property type="entry name" value="Transferase(Phosphotransferase) domain 1"/>
    <property type="match status" value="1"/>
</dbReference>
<feature type="region of interest" description="Disordered" evidence="2">
    <location>
        <begin position="1"/>
        <end position="25"/>
    </location>
</feature>
<protein>
    <submittedName>
        <fullName evidence="4">Mo25-domain-containing protein</fullName>
    </submittedName>
</protein>
<gene>
    <name evidence="4" type="ORF">K458DRAFT_440738</name>
</gene>
<dbReference type="EMBL" id="MU005574">
    <property type="protein sequence ID" value="KAF2687999.1"/>
    <property type="molecule type" value="Genomic_DNA"/>
</dbReference>
<accession>A0A6G1JCZ0</accession>
<dbReference type="Proteomes" id="UP000799291">
    <property type="component" value="Unassembled WGS sequence"/>
</dbReference>
<dbReference type="SMART" id="SM00220">
    <property type="entry name" value="S_TKc"/>
    <property type="match status" value="1"/>
</dbReference>